<protein>
    <submittedName>
        <fullName evidence="2">Uncharacterized protein</fullName>
    </submittedName>
</protein>
<keyword evidence="1" id="KW-0472">Membrane</keyword>
<proteinExistence type="predicted"/>
<dbReference type="RefSeq" id="WP_334481318.1">
    <property type="nucleotide sequence ID" value="NZ_JAZHRV010000001.1"/>
</dbReference>
<sequence>MRTRSIIAISLGIYAAYLPAAIFVHRDYVASPRPAGQVVELLGRFWFDHPNHYAVRPYVFRAARFPDTSRFVVYENMTPLPRENFGAIWDKVPTENGSLVDSYAIRFRTSDGSDPRVNGRQYWIVGK</sequence>
<dbReference type="Proteomes" id="UP001364224">
    <property type="component" value="Unassembled WGS sequence"/>
</dbReference>
<gene>
    <name evidence="2" type="ORF">V1286_003600</name>
</gene>
<accession>A0ABU8BD90</accession>
<evidence type="ECO:0000313" key="2">
    <source>
        <dbReference type="EMBL" id="MEH2556071.1"/>
    </source>
</evidence>
<comment type="caution">
    <text evidence="2">The sequence shown here is derived from an EMBL/GenBank/DDBJ whole genome shotgun (WGS) entry which is preliminary data.</text>
</comment>
<reference evidence="2 3" key="1">
    <citation type="submission" date="2024-02" db="EMBL/GenBank/DDBJ databases">
        <title>Adaptive strategies in a cosmopolitan and abundant soil bacterium.</title>
        <authorList>
            <person name="Carini P."/>
        </authorList>
    </citation>
    <scope>NUCLEOTIDE SEQUENCE [LARGE SCALE GENOMIC DNA]</scope>
    <source>
        <strain evidence="2 3">AZCC 1608</strain>
    </source>
</reference>
<organism evidence="2 3">
    <name type="scientific">Bradyrhizobium algeriense</name>
    <dbReference type="NCBI Taxonomy" id="634784"/>
    <lineage>
        <taxon>Bacteria</taxon>
        <taxon>Pseudomonadati</taxon>
        <taxon>Pseudomonadota</taxon>
        <taxon>Alphaproteobacteria</taxon>
        <taxon>Hyphomicrobiales</taxon>
        <taxon>Nitrobacteraceae</taxon>
        <taxon>Bradyrhizobium</taxon>
    </lineage>
</organism>
<keyword evidence="3" id="KW-1185">Reference proteome</keyword>
<keyword evidence="1" id="KW-0812">Transmembrane</keyword>
<name>A0ABU8BD90_9BRAD</name>
<dbReference type="EMBL" id="JAZHRV010000001">
    <property type="protein sequence ID" value="MEH2556071.1"/>
    <property type="molecule type" value="Genomic_DNA"/>
</dbReference>
<evidence type="ECO:0000256" key="1">
    <source>
        <dbReference type="SAM" id="Phobius"/>
    </source>
</evidence>
<feature type="transmembrane region" description="Helical" evidence="1">
    <location>
        <begin position="6"/>
        <end position="24"/>
    </location>
</feature>
<keyword evidence="1" id="KW-1133">Transmembrane helix</keyword>
<evidence type="ECO:0000313" key="3">
    <source>
        <dbReference type="Proteomes" id="UP001364224"/>
    </source>
</evidence>